<keyword evidence="3 5" id="KW-0472">Membrane</keyword>
<comment type="subcellular location">
    <subcellularLocation>
        <location evidence="1">Membrane</location>
    </subcellularLocation>
</comment>
<accession>A0AAW1G550</accession>
<keyword evidence="9" id="KW-1185">Reference proteome</keyword>
<dbReference type="PANTHER" id="PTHR11860:SF118">
    <property type="entry name" value="CMRF35-LIKE MOLECULE 3-RELATED"/>
    <property type="match status" value="1"/>
</dbReference>
<dbReference type="GO" id="GO:0005886">
    <property type="term" value="C:plasma membrane"/>
    <property type="evidence" value="ECO:0007669"/>
    <property type="project" value="TreeGrafter"/>
</dbReference>
<gene>
    <name evidence="8" type="ORF">VZT92_001513</name>
</gene>
<feature type="chain" id="PRO_5043799833" description="Immunoglobulin domain-containing protein" evidence="6">
    <location>
        <begin position="20"/>
        <end position="382"/>
    </location>
</feature>
<dbReference type="Proteomes" id="UP001488805">
    <property type="component" value="Unassembled WGS sequence"/>
</dbReference>
<evidence type="ECO:0000256" key="6">
    <source>
        <dbReference type="SAM" id="SignalP"/>
    </source>
</evidence>
<dbReference type="SMART" id="SM00409">
    <property type="entry name" value="IG"/>
    <property type="match status" value="2"/>
</dbReference>
<sequence length="382" mass="41754">MIFPFVSHLILAGLLGIHSQIVTVSEVSVKAGGSISIPCLYELTYKNDVKYLCKGRVFWTCSVITNERFSISDDTNKGIFTVTINDLRDEDTSSYYWCAVKIIGMSDVKKRFQLSVTSGMPSLYVGQQEISAFDRGSVTIRCHSEYTEGAQWCRLSILGRSCATGPTGSIDGTAVTINSSVPKVFTVTMSKLRTESSGWYLCVNRHSEMPVHVTVHELPSTTSTTISPTTARPSPTTTQYSSLRTSAAPHTAHPTNSTINGTGGESLQEHKSSKVTILTTTLVLLLLVVLAAFFGWRMMMKRRDKNKPEGSAIAAGSQIGSDPDVHYATIAHTQHAAAQQQQENIPEESVTYSTIVIKNSVRQMIEPVDGSVIYSTLHTKTE</sequence>
<dbReference type="InterPro" id="IPR013783">
    <property type="entry name" value="Ig-like_fold"/>
</dbReference>
<dbReference type="InterPro" id="IPR036179">
    <property type="entry name" value="Ig-like_dom_sf"/>
</dbReference>
<comment type="caution">
    <text evidence="8">The sequence shown here is derived from an EMBL/GenBank/DDBJ whole genome shotgun (WGS) entry which is preliminary data.</text>
</comment>
<keyword evidence="6" id="KW-0732">Signal</keyword>
<dbReference type="EMBL" id="JBCEZU010000002">
    <property type="protein sequence ID" value="KAK9541473.1"/>
    <property type="molecule type" value="Genomic_DNA"/>
</dbReference>
<feature type="signal peptide" evidence="6">
    <location>
        <begin position="1"/>
        <end position="19"/>
    </location>
</feature>
<dbReference type="Gene3D" id="2.60.40.10">
    <property type="entry name" value="Immunoglobulins"/>
    <property type="match status" value="2"/>
</dbReference>
<dbReference type="Pfam" id="PF07686">
    <property type="entry name" value="V-set"/>
    <property type="match status" value="1"/>
</dbReference>
<evidence type="ECO:0000256" key="2">
    <source>
        <dbReference type="ARBA" id="ARBA00022692"/>
    </source>
</evidence>
<keyword evidence="5" id="KW-1133">Transmembrane helix</keyword>
<dbReference type="PANTHER" id="PTHR11860">
    <property type="entry name" value="POLYMERIC-IMMUNOGLOBULIN RECEPTOR"/>
    <property type="match status" value="1"/>
</dbReference>
<evidence type="ECO:0000259" key="7">
    <source>
        <dbReference type="SMART" id="SM00409"/>
    </source>
</evidence>
<proteinExistence type="predicted"/>
<evidence type="ECO:0000256" key="1">
    <source>
        <dbReference type="ARBA" id="ARBA00004370"/>
    </source>
</evidence>
<feature type="compositionally biased region" description="Low complexity" evidence="4">
    <location>
        <begin position="220"/>
        <end position="238"/>
    </location>
</feature>
<dbReference type="GO" id="GO:0004888">
    <property type="term" value="F:transmembrane signaling receptor activity"/>
    <property type="evidence" value="ECO:0007669"/>
    <property type="project" value="TreeGrafter"/>
</dbReference>
<dbReference type="SUPFAM" id="SSF48726">
    <property type="entry name" value="Immunoglobulin"/>
    <property type="match status" value="2"/>
</dbReference>
<evidence type="ECO:0000256" key="3">
    <source>
        <dbReference type="ARBA" id="ARBA00023136"/>
    </source>
</evidence>
<evidence type="ECO:0000256" key="4">
    <source>
        <dbReference type="SAM" id="MobiDB-lite"/>
    </source>
</evidence>
<feature type="region of interest" description="Disordered" evidence="4">
    <location>
        <begin position="220"/>
        <end position="267"/>
    </location>
</feature>
<dbReference type="InterPro" id="IPR013106">
    <property type="entry name" value="Ig_V-set"/>
</dbReference>
<feature type="domain" description="Immunoglobulin" evidence="7">
    <location>
        <begin position="127"/>
        <end position="216"/>
    </location>
</feature>
<protein>
    <recommendedName>
        <fullName evidence="7">Immunoglobulin domain-containing protein</fullName>
    </recommendedName>
</protein>
<dbReference type="InterPro" id="IPR003599">
    <property type="entry name" value="Ig_sub"/>
</dbReference>
<feature type="domain" description="Immunoglobulin" evidence="7">
    <location>
        <begin position="24"/>
        <end position="117"/>
    </location>
</feature>
<evidence type="ECO:0000313" key="9">
    <source>
        <dbReference type="Proteomes" id="UP001488805"/>
    </source>
</evidence>
<name>A0AAW1G550_ZOAVI</name>
<feature type="transmembrane region" description="Helical" evidence="5">
    <location>
        <begin position="275"/>
        <end position="296"/>
    </location>
</feature>
<evidence type="ECO:0000313" key="8">
    <source>
        <dbReference type="EMBL" id="KAK9541473.1"/>
    </source>
</evidence>
<organism evidence="8 9">
    <name type="scientific">Zoarces viviparus</name>
    <name type="common">Viviparous eelpout</name>
    <name type="synonym">Blennius viviparus</name>
    <dbReference type="NCBI Taxonomy" id="48416"/>
    <lineage>
        <taxon>Eukaryota</taxon>
        <taxon>Metazoa</taxon>
        <taxon>Chordata</taxon>
        <taxon>Craniata</taxon>
        <taxon>Vertebrata</taxon>
        <taxon>Euteleostomi</taxon>
        <taxon>Actinopterygii</taxon>
        <taxon>Neopterygii</taxon>
        <taxon>Teleostei</taxon>
        <taxon>Neoteleostei</taxon>
        <taxon>Acanthomorphata</taxon>
        <taxon>Eupercaria</taxon>
        <taxon>Perciformes</taxon>
        <taxon>Cottioidei</taxon>
        <taxon>Zoarcales</taxon>
        <taxon>Zoarcidae</taxon>
        <taxon>Zoarcinae</taxon>
        <taxon>Zoarces</taxon>
    </lineage>
</organism>
<keyword evidence="2 5" id="KW-0812">Transmembrane</keyword>
<reference evidence="8 9" key="1">
    <citation type="journal article" date="2024" name="Genome Biol. Evol.">
        <title>Chromosome-level genome assembly of the viviparous eelpout Zoarces viviparus.</title>
        <authorList>
            <person name="Fuhrmann N."/>
            <person name="Brasseur M.V."/>
            <person name="Bakowski C.E."/>
            <person name="Podsiadlowski L."/>
            <person name="Prost S."/>
            <person name="Krehenwinkel H."/>
            <person name="Mayer C."/>
        </authorList>
    </citation>
    <scope>NUCLEOTIDE SEQUENCE [LARGE SCALE GENOMIC DNA]</scope>
    <source>
        <strain evidence="8">NO-MEL_2022_Ind0_liver</strain>
    </source>
</reference>
<evidence type="ECO:0000256" key="5">
    <source>
        <dbReference type="SAM" id="Phobius"/>
    </source>
</evidence>
<dbReference type="AlphaFoldDB" id="A0AAW1G550"/>
<dbReference type="InterPro" id="IPR050671">
    <property type="entry name" value="CD300_family_receptors"/>
</dbReference>